<sequence>MAGRRKTCSTDQPVDRSPIARKFDASPNILKAPFPFLRASYAYQAYGTQVSSFVAKVQEKTVYYQHMLVYLGADHAGFTLKESVKDHLESQGIAVEDLGAHTLNPNDDYPEFAAAVAQAVVRNPRSLGILMCGNAEGITIAANKFDGIRAGIGYSIEAATTMRNDDNANVISLPGRLRTSDNPLAIVDAFLATPFSNEERHVRRLKELAQLENDN</sequence>
<comment type="similarity">
    <text evidence="1">Belongs to the LacAB/RpiB family.</text>
</comment>
<name>A0A0G1XHI0_9BACT</name>
<comment type="caution">
    <text evidence="2">The sequence shown here is derived from an EMBL/GenBank/DDBJ whole genome shotgun (WGS) entry which is preliminary data.</text>
</comment>
<dbReference type="GO" id="GO:0009052">
    <property type="term" value="P:pentose-phosphate shunt, non-oxidative branch"/>
    <property type="evidence" value="ECO:0007669"/>
    <property type="project" value="TreeGrafter"/>
</dbReference>
<dbReference type="NCBIfam" id="NF004051">
    <property type="entry name" value="PRK05571.1"/>
    <property type="match status" value="1"/>
</dbReference>
<dbReference type="PANTHER" id="PTHR30345">
    <property type="entry name" value="RIBOSE-5-PHOSPHATE ISOMERASE B"/>
    <property type="match status" value="1"/>
</dbReference>
<dbReference type="Proteomes" id="UP000034846">
    <property type="component" value="Unassembled WGS sequence"/>
</dbReference>
<dbReference type="Pfam" id="PF02502">
    <property type="entry name" value="LacAB_rpiB"/>
    <property type="match status" value="1"/>
</dbReference>
<protein>
    <submittedName>
        <fullName evidence="2">Ribose 5-phosphate isomerase</fullName>
    </submittedName>
</protein>
<gene>
    <name evidence="2" type="ORF">UY72_C0005G0004</name>
</gene>
<accession>A0A0G1XHI0</accession>
<evidence type="ECO:0000313" key="2">
    <source>
        <dbReference type="EMBL" id="KKW30688.1"/>
    </source>
</evidence>
<dbReference type="PANTHER" id="PTHR30345:SF0">
    <property type="entry name" value="DNA DAMAGE-REPAIR_TOLERATION PROTEIN DRT102"/>
    <property type="match status" value="1"/>
</dbReference>
<proteinExistence type="inferred from homology"/>
<dbReference type="SUPFAM" id="SSF89623">
    <property type="entry name" value="Ribose/Galactose isomerase RpiB/AlsB"/>
    <property type="match status" value="1"/>
</dbReference>
<dbReference type="EMBL" id="LCRD01000005">
    <property type="protein sequence ID" value="KKW30688.1"/>
    <property type="molecule type" value="Genomic_DNA"/>
</dbReference>
<organism evidence="2 3">
    <name type="scientific">Candidatus Uhrbacteria bacterium GW2011_GWD2_52_7</name>
    <dbReference type="NCBI Taxonomy" id="1618989"/>
    <lineage>
        <taxon>Bacteria</taxon>
        <taxon>Candidatus Uhriibacteriota</taxon>
    </lineage>
</organism>
<keyword evidence="2" id="KW-0413">Isomerase</keyword>
<dbReference type="InterPro" id="IPR036569">
    <property type="entry name" value="RpiB_LacA_LacB_sf"/>
</dbReference>
<dbReference type="GO" id="GO:0019316">
    <property type="term" value="P:D-allose catabolic process"/>
    <property type="evidence" value="ECO:0007669"/>
    <property type="project" value="TreeGrafter"/>
</dbReference>
<evidence type="ECO:0000313" key="3">
    <source>
        <dbReference type="Proteomes" id="UP000034846"/>
    </source>
</evidence>
<dbReference type="AlphaFoldDB" id="A0A0G1XHI0"/>
<dbReference type="NCBIfam" id="TIGR00689">
    <property type="entry name" value="rpiB_lacA_lacB"/>
    <property type="match status" value="1"/>
</dbReference>
<dbReference type="Gene3D" id="3.40.1400.10">
    <property type="entry name" value="Sugar-phosphate isomerase, RpiB/LacA/LacB"/>
    <property type="match status" value="1"/>
</dbReference>
<dbReference type="GO" id="GO:0004751">
    <property type="term" value="F:ribose-5-phosphate isomerase activity"/>
    <property type="evidence" value="ECO:0007669"/>
    <property type="project" value="TreeGrafter"/>
</dbReference>
<reference evidence="2 3" key="1">
    <citation type="journal article" date="2015" name="Nature">
        <title>rRNA introns, odd ribosomes, and small enigmatic genomes across a large radiation of phyla.</title>
        <authorList>
            <person name="Brown C.T."/>
            <person name="Hug L.A."/>
            <person name="Thomas B.C."/>
            <person name="Sharon I."/>
            <person name="Castelle C.J."/>
            <person name="Singh A."/>
            <person name="Wilkins M.J."/>
            <person name="Williams K.H."/>
            <person name="Banfield J.F."/>
        </authorList>
    </citation>
    <scope>NUCLEOTIDE SEQUENCE [LARGE SCALE GENOMIC DNA]</scope>
</reference>
<dbReference type="InterPro" id="IPR003500">
    <property type="entry name" value="RpiB_LacA_LacB"/>
</dbReference>
<evidence type="ECO:0000256" key="1">
    <source>
        <dbReference type="ARBA" id="ARBA00008754"/>
    </source>
</evidence>